<organism evidence="4 5">
    <name type="scientific">Auraticoccus monumenti</name>
    <dbReference type="NCBI Taxonomy" id="675864"/>
    <lineage>
        <taxon>Bacteria</taxon>
        <taxon>Bacillati</taxon>
        <taxon>Actinomycetota</taxon>
        <taxon>Actinomycetes</taxon>
        <taxon>Propionibacteriales</taxon>
        <taxon>Propionibacteriaceae</taxon>
        <taxon>Auraticoccus</taxon>
    </lineage>
</organism>
<dbReference type="InterPro" id="IPR003615">
    <property type="entry name" value="HNH_nuc"/>
</dbReference>
<keyword evidence="4" id="KW-0378">Hydrolase</keyword>
<proteinExistence type="inferred from homology"/>
<dbReference type="RefSeq" id="WP_090595793.1">
    <property type="nucleotide sequence ID" value="NZ_LT629688.1"/>
</dbReference>
<dbReference type="Pfam" id="PF02720">
    <property type="entry name" value="DUF222"/>
    <property type="match status" value="1"/>
</dbReference>
<dbReference type="Gene3D" id="1.10.30.50">
    <property type="match status" value="1"/>
</dbReference>
<sequence length="542" mass="58878">MLSDGGTGSVVDAAAVLSDTLTTLTTLVQDPSVLDLLADDELLAVFRGVETVRRRLTVVDSALTAAAERRSLPERHCQGTTRRFLASLLRLSPAEAARRARAAEASAPRTTMSGEPLPPVRPVLAAAQAEGEVSAEHTDIILSALATIDHRGFDPRDVERAEATLTQHARTFDPPALRRLAEKVVEAVDPDGTVPPEETQASRRQVRLSQGRDQLWRGSITLTPACGAKLSTVLRALAADRSRVERDDGTVQQDLDPRTHPQRLHDALEAACDLLLRADTLPASGGTPATVLVTLTEEQLRTRTGVARVADGSTLPVRDLDGLAGGAEVWGVVVGDDGVPLRLGRTRRIASPGQTVALIARDGGCSFPGCEVAPEWCERHHIQEWSRDGRTDLDNLVLLCRYHHRHHLARGWAVRVNAAGVPEWRPPSWIDPQRRARVNHRILARLFSGEQGTLSDDPSSWDEPDPPGPPIEPAGREGARAPDRWDEPDAWDGAAYWDDAEADPDQLLEEPSDWAGWTTADTEALHQVWLAWDAEQAGAGSR</sequence>
<reference evidence="4 5" key="1">
    <citation type="submission" date="2016-10" db="EMBL/GenBank/DDBJ databases">
        <authorList>
            <person name="de Groot N.N."/>
        </authorList>
    </citation>
    <scope>NUCLEOTIDE SEQUENCE [LARGE SCALE GENOMIC DNA]</scope>
    <source>
        <strain evidence="4 5">MON 2.2</strain>
    </source>
</reference>
<accession>A0A1G7EBR7</accession>
<dbReference type="CDD" id="cd00085">
    <property type="entry name" value="HNHc"/>
    <property type="match status" value="1"/>
</dbReference>
<dbReference type="InterPro" id="IPR002711">
    <property type="entry name" value="HNH"/>
</dbReference>
<feature type="compositionally biased region" description="Basic and acidic residues" evidence="2">
    <location>
        <begin position="474"/>
        <end position="487"/>
    </location>
</feature>
<dbReference type="GO" id="GO:0004519">
    <property type="term" value="F:endonuclease activity"/>
    <property type="evidence" value="ECO:0007669"/>
    <property type="project" value="UniProtKB-KW"/>
</dbReference>
<dbReference type="SMART" id="SM00507">
    <property type="entry name" value="HNHc"/>
    <property type="match status" value="1"/>
</dbReference>
<gene>
    <name evidence="4" type="ORF">SAMN04489747_3896</name>
</gene>
<name>A0A1G7EBR7_9ACTN</name>
<feature type="region of interest" description="Disordered" evidence="2">
    <location>
        <begin position="99"/>
        <end position="119"/>
    </location>
</feature>
<keyword evidence="4" id="KW-0540">Nuclease</keyword>
<keyword evidence="5" id="KW-1185">Reference proteome</keyword>
<dbReference type="Proteomes" id="UP000198546">
    <property type="component" value="Chromosome i"/>
</dbReference>
<comment type="similarity">
    <text evidence="1">Belongs to the Rv1128c/1148c/1588c/1702c/1945/3466 family.</text>
</comment>
<evidence type="ECO:0000313" key="5">
    <source>
        <dbReference type="Proteomes" id="UP000198546"/>
    </source>
</evidence>
<evidence type="ECO:0000259" key="3">
    <source>
        <dbReference type="SMART" id="SM00507"/>
    </source>
</evidence>
<dbReference type="EMBL" id="LT629688">
    <property type="protein sequence ID" value="SDE61109.1"/>
    <property type="molecule type" value="Genomic_DNA"/>
</dbReference>
<evidence type="ECO:0000313" key="4">
    <source>
        <dbReference type="EMBL" id="SDE61109.1"/>
    </source>
</evidence>
<dbReference type="GO" id="GO:0003676">
    <property type="term" value="F:nucleic acid binding"/>
    <property type="evidence" value="ECO:0007669"/>
    <property type="project" value="InterPro"/>
</dbReference>
<feature type="compositionally biased region" description="Acidic residues" evidence="2">
    <location>
        <begin position="498"/>
        <end position="509"/>
    </location>
</feature>
<dbReference type="GO" id="GO:0008270">
    <property type="term" value="F:zinc ion binding"/>
    <property type="evidence" value="ECO:0007669"/>
    <property type="project" value="InterPro"/>
</dbReference>
<dbReference type="AlphaFoldDB" id="A0A1G7EBR7"/>
<dbReference type="STRING" id="675864.SAMN04489747_3896"/>
<evidence type="ECO:0000256" key="1">
    <source>
        <dbReference type="ARBA" id="ARBA00023450"/>
    </source>
</evidence>
<keyword evidence="4" id="KW-0255">Endonuclease</keyword>
<dbReference type="Pfam" id="PF01844">
    <property type="entry name" value="HNH"/>
    <property type="match status" value="1"/>
</dbReference>
<feature type="domain" description="HNH nuclease" evidence="3">
    <location>
        <begin position="353"/>
        <end position="405"/>
    </location>
</feature>
<protein>
    <submittedName>
        <fullName evidence="4">HNH endonuclease</fullName>
    </submittedName>
</protein>
<feature type="region of interest" description="Disordered" evidence="2">
    <location>
        <begin position="449"/>
        <end position="509"/>
    </location>
</feature>
<dbReference type="InterPro" id="IPR003870">
    <property type="entry name" value="DUF222"/>
</dbReference>
<dbReference type="OrthoDB" id="3634417at2"/>
<evidence type="ECO:0000256" key="2">
    <source>
        <dbReference type="SAM" id="MobiDB-lite"/>
    </source>
</evidence>